<proteinExistence type="predicted"/>
<dbReference type="EMBL" id="ML732194">
    <property type="protein sequence ID" value="KAB8075438.1"/>
    <property type="molecule type" value="Genomic_DNA"/>
</dbReference>
<sequence>MQHRTRSYLSSSWPCSRSGRDGSSSLPWRIFWQLTLICILGYGGINTFTNSAQQFLAACFYRGDQRAPGAVTRYINQFLLAFES</sequence>
<evidence type="ECO:0000313" key="4">
    <source>
        <dbReference type="Proteomes" id="UP000326565"/>
    </source>
</evidence>
<dbReference type="AlphaFoldDB" id="A0A5N5X3Y5"/>
<keyword evidence="2" id="KW-1133">Transmembrane helix</keyword>
<dbReference type="OrthoDB" id="424834at2759"/>
<organism evidence="3 4">
    <name type="scientific">Aspergillus leporis</name>
    <dbReference type="NCBI Taxonomy" id="41062"/>
    <lineage>
        <taxon>Eukaryota</taxon>
        <taxon>Fungi</taxon>
        <taxon>Dikarya</taxon>
        <taxon>Ascomycota</taxon>
        <taxon>Pezizomycotina</taxon>
        <taxon>Eurotiomycetes</taxon>
        <taxon>Eurotiomycetidae</taxon>
        <taxon>Eurotiales</taxon>
        <taxon>Aspergillaceae</taxon>
        <taxon>Aspergillus</taxon>
        <taxon>Aspergillus subgen. Circumdati</taxon>
    </lineage>
</organism>
<feature type="compositionally biased region" description="Polar residues" evidence="1">
    <location>
        <begin position="7"/>
        <end position="25"/>
    </location>
</feature>
<name>A0A5N5X3Y5_9EURO</name>
<keyword evidence="4" id="KW-1185">Reference proteome</keyword>
<feature type="region of interest" description="Disordered" evidence="1">
    <location>
        <begin position="1"/>
        <end position="25"/>
    </location>
</feature>
<reference evidence="3 4" key="1">
    <citation type="submission" date="2019-04" db="EMBL/GenBank/DDBJ databases">
        <title>Friends and foes A comparative genomics study of 23 Aspergillus species from section Flavi.</title>
        <authorList>
            <consortium name="DOE Joint Genome Institute"/>
            <person name="Kjaerbolling I."/>
            <person name="Vesth T."/>
            <person name="Frisvad J.C."/>
            <person name="Nybo J.L."/>
            <person name="Theobald S."/>
            <person name="Kildgaard S."/>
            <person name="Isbrandt T."/>
            <person name="Kuo A."/>
            <person name="Sato A."/>
            <person name="Lyhne E.K."/>
            <person name="Kogle M.E."/>
            <person name="Wiebenga A."/>
            <person name="Kun R.S."/>
            <person name="Lubbers R.J."/>
            <person name="Makela M.R."/>
            <person name="Barry K."/>
            <person name="Chovatia M."/>
            <person name="Clum A."/>
            <person name="Daum C."/>
            <person name="Haridas S."/>
            <person name="He G."/>
            <person name="LaButti K."/>
            <person name="Lipzen A."/>
            <person name="Mondo S."/>
            <person name="Riley R."/>
            <person name="Salamov A."/>
            <person name="Simmons B.A."/>
            <person name="Magnuson J.K."/>
            <person name="Henrissat B."/>
            <person name="Mortensen U.H."/>
            <person name="Larsen T.O."/>
            <person name="Devries R.P."/>
            <person name="Grigoriev I.V."/>
            <person name="Machida M."/>
            <person name="Baker S.E."/>
            <person name="Andersen M.R."/>
        </authorList>
    </citation>
    <scope>NUCLEOTIDE SEQUENCE [LARGE SCALE GENOMIC DNA]</scope>
    <source>
        <strain evidence="3 4">CBS 151.66</strain>
    </source>
</reference>
<keyword evidence="2" id="KW-0812">Transmembrane</keyword>
<evidence type="ECO:0000256" key="1">
    <source>
        <dbReference type="SAM" id="MobiDB-lite"/>
    </source>
</evidence>
<dbReference type="Proteomes" id="UP000326565">
    <property type="component" value="Unassembled WGS sequence"/>
</dbReference>
<keyword evidence="2" id="KW-0472">Membrane</keyword>
<accession>A0A5N5X3Y5</accession>
<feature type="transmembrane region" description="Helical" evidence="2">
    <location>
        <begin position="26"/>
        <end position="45"/>
    </location>
</feature>
<gene>
    <name evidence="3" type="ORF">BDV29DRAFT_171976</name>
</gene>
<evidence type="ECO:0000313" key="3">
    <source>
        <dbReference type="EMBL" id="KAB8075438.1"/>
    </source>
</evidence>
<protein>
    <submittedName>
        <fullName evidence="3">Uncharacterized protein</fullName>
    </submittedName>
</protein>
<evidence type="ECO:0000256" key="2">
    <source>
        <dbReference type="SAM" id="Phobius"/>
    </source>
</evidence>